<comment type="similarity">
    <text evidence="2">Belongs to the glycosyl hydrolase 29 family.</text>
</comment>
<dbReference type="GO" id="GO:0016139">
    <property type="term" value="P:glycoside catabolic process"/>
    <property type="evidence" value="ECO:0007669"/>
    <property type="project" value="TreeGrafter"/>
</dbReference>
<dbReference type="InterPro" id="IPR057739">
    <property type="entry name" value="Glyco_hydro_29_N"/>
</dbReference>
<accession>A0A9D1S4Y5</accession>
<protein>
    <recommendedName>
        <fullName evidence="3">alpha-L-fucosidase</fullName>
        <ecNumber evidence="3">3.2.1.51</ecNumber>
    </recommendedName>
</protein>
<dbReference type="PANTHER" id="PTHR10030:SF37">
    <property type="entry name" value="ALPHA-L-FUCOSIDASE-RELATED"/>
    <property type="match status" value="1"/>
</dbReference>
<dbReference type="Proteomes" id="UP000824123">
    <property type="component" value="Unassembled WGS sequence"/>
</dbReference>
<feature type="site" description="May be important for catalysis" evidence="7">
    <location>
        <position position="266"/>
    </location>
</feature>
<sequence length="438" mass="51167">MSSYVTRKTPGDTAWFTHDRFGMFIHWGLYSMPARHEWIKTRERIPEEHYDKYFKYFNPDLFDARDWARRAKAAGMKYAVLTTKHHEGFCMFDSQYTDYKCTNTPAGRDLVREYVDAFRAEGLHVGFYYSLIDWHHPDFPIDMLHPRRDDPDAFEQSKNRDMHKYAEYMRNQVTELLTNYGKIDVLWFDFSYSKNNGEGERAWMKGKGKDDWEAEELIATARRLQPGIIIDNRTEIEQDLWTPEQYQPTQWVRHKETGELVTWEACQTFSGSWGYYRDEQTWKSPEMLIRMLINTVALGGNLLMNVGPTSRGEFDYRACDALKVYEDWMHGNARSIYGCTMAEPEFVAPADCRYTQSIDGKRLYLHLFAYPYGHIALPGLAGKVDYAQFLHDGSELKYTEGVINHFSEGTSASADQLIIELPPVKPNVLVPVIELFLK</sequence>
<comment type="caution">
    <text evidence="9">The sequence shown here is derived from an EMBL/GenBank/DDBJ whole genome shotgun (WGS) entry which is preliminary data.</text>
</comment>
<organism evidence="9 10">
    <name type="scientific">Candidatus Fimadaptatus faecigallinarum</name>
    <dbReference type="NCBI Taxonomy" id="2840814"/>
    <lineage>
        <taxon>Bacteria</taxon>
        <taxon>Bacillati</taxon>
        <taxon>Bacillota</taxon>
        <taxon>Clostridia</taxon>
        <taxon>Eubacteriales</taxon>
        <taxon>Candidatus Fimadaptatus</taxon>
    </lineage>
</organism>
<evidence type="ECO:0000256" key="7">
    <source>
        <dbReference type="PIRSR" id="PIRSR001092-1"/>
    </source>
</evidence>
<dbReference type="InterPro" id="IPR016286">
    <property type="entry name" value="FUC_metazoa-typ"/>
</dbReference>
<dbReference type="Pfam" id="PF01120">
    <property type="entry name" value="Alpha_L_fucos"/>
    <property type="match status" value="1"/>
</dbReference>
<keyword evidence="5" id="KW-0378">Hydrolase</keyword>
<keyword evidence="4" id="KW-0732">Signal</keyword>
<name>A0A9D1S4Y5_9FIRM</name>
<dbReference type="PIRSF" id="PIRSF001092">
    <property type="entry name" value="Alpha-L-fucosidase"/>
    <property type="match status" value="1"/>
</dbReference>
<evidence type="ECO:0000256" key="1">
    <source>
        <dbReference type="ARBA" id="ARBA00004071"/>
    </source>
</evidence>
<evidence type="ECO:0000256" key="6">
    <source>
        <dbReference type="ARBA" id="ARBA00023295"/>
    </source>
</evidence>
<dbReference type="InterPro" id="IPR000933">
    <property type="entry name" value="Glyco_hydro_29"/>
</dbReference>
<proteinExistence type="inferred from homology"/>
<dbReference type="SUPFAM" id="SSF51445">
    <property type="entry name" value="(Trans)glycosidases"/>
    <property type="match status" value="1"/>
</dbReference>
<dbReference type="Gene3D" id="3.20.20.80">
    <property type="entry name" value="Glycosidases"/>
    <property type="match status" value="1"/>
</dbReference>
<evidence type="ECO:0000256" key="5">
    <source>
        <dbReference type="ARBA" id="ARBA00022801"/>
    </source>
</evidence>
<dbReference type="EMBL" id="DVNK01000044">
    <property type="protein sequence ID" value="HIU47061.1"/>
    <property type="molecule type" value="Genomic_DNA"/>
</dbReference>
<reference evidence="9" key="1">
    <citation type="submission" date="2020-10" db="EMBL/GenBank/DDBJ databases">
        <authorList>
            <person name="Gilroy R."/>
        </authorList>
    </citation>
    <scope>NUCLEOTIDE SEQUENCE</scope>
    <source>
        <strain evidence="9">ChiSxjej2B14-8506</strain>
    </source>
</reference>
<dbReference type="GO" id="GO:0004560">
    <property type="term" value="F:alpha-L-fucosidase activity"/>
    <property type="evidence" value="ECO:0007669"/>
    <property type="project" value="InterPro"/>
</dbReference>
<dbReference type="GO" id="GO:0006004">
    <property type="term" value="P:fucose metabolic process"/>
    <property type="evidence" value="ECO:0007669"/>
    <property type="project" value="InterPro"/>
</dbReference>
<evidence type="ECO:0000256" key="3">
    <source>
        <dbReference type="ARBA" id="ARBA00012662"/>
    </source>
</evidence>
<evidence type="ECO:0000256" key="4">
    <source>
        <dbReference type="ARBA" id="ARBA00022729"/>
    </source>
</evidence>
<comment type="function">
    <text evidence="1">Alpha-L-fucosidase is responsible for hydrolyzing the alpha-1,6-linked fucose joined to the reducing-end N-acetylglucosamine of the carbohydrate moieties of glycoproteins.</text>
</comment>
<evidence type="ECO:0000313" key="9">
    <source>
        <dbReference type="EMBL" id="HIU47061.1"/>
    </source>
</evidence>
<dbReference type="EC" id="3.2.1.51" evidence="3"/>
<gene>
    <name evidence="9" type="ORF">IAC59_07350</name>
</gene>
<evidence type="ECO:0000259" key="8">
    <source>
        <dbReference type="Pfam" id="PF01120"/>
    </source>
</evidence>
<dbReference type="PRINTS" id="PR00741">
    <property type="entry name" value="GLHYDRLASE29"/>
</dbReference>
<keyword evidence="6" id="KW-0326">Glycosidase</keyword>
<dbReference type="PANTHER" id="PTHR10030">
    <property type="entry name" value="ALPHA-L-FUCOSIDASE"/>
    <property type="match status" value="1"/>
</dbReference>
<evidence type="ECO:0000313" key="10">
    <source>
        <dbReference type="Proteomes" id="UP000824123"/>
    </source>
</evidence>
<evidence type="ECO:0000256" key="2">
    <source>
        <dbReference type="ARBA" id="ARBA00007951"/>
    </source>
</evidence>
<feature type="domain" description="Glycoside hydrolase family 29 N-terminal" evidence="8">
    <location>
        <begin position="14"/>
        <end position="333"/>
    </location>
</feature>
<dbReference type="GO" id="GO:0005764">
    <property type="term" value="C:lysosome"/>
    <property type="evidence" value="ECO:0007669"/>
    <property type="project" value="TreeGrafter"/>
</dbReference>
<dbReference type="AlphaFoldDB" id="A0A9D1S4Y5"/>
<reference evidence="9" key="2">
    <citation type="journal article" date="2021" name="PeerJ">
        <title>Extensive microbial diversity within the chicken gut microbiome revealed by metagenomics and culture.</title>
        <authorList>
            <person name="Gilroy R."/>
            <person name="Ravi A."/>
            <person name="Getino M."/>
            <person name="Pursley I."/>
            <person name="Horton D.L."/>
            <person name="Alikhan N.F."/>
            <person name="Baker D."/>
            <person name="Gharbi K."/>
            <person name="Hall N."/>
            <person name="Watson M."/>
            <person name="Adriaenssens E.M."/>
            <person name="Foster-Nyarko E."/>
            <person name="Jarju S."/>
            <person name="Secka A."/>
            <person name="Antonio M."/>
            <person name="Oren A."/>
            <person name="Chaudhuri R.R."/>
            <person name="La Ragione R."/>
            <person name="Hildebrand F."/>
            <person name="Pallen M.J."/>
        </authorList>
    </citation>
    <scope>NUCLEOTIDE SEQUENCE</scope>
    <source>
        <strain evidence="9">ChiSxjej2B14-8506</strain>
    </source>
</reference>
<dbReference type="InterPro" id="IPR017853">
    <property type="entry name" value="GH"/>
</dbReference>
<dbReference type="SMART" id="SM00812">
    <property type="entry name" value="Alpha_L_fucos"/>
    <property type="match status" value="1"/>
</dbReference>